<feature type="signal peptide" evidence="3">
    <location>
        <begin position="1"/>
        <end position="16"/>
    </location>
</feature>
<feature type="region of interest" description="Disordered" evidence="1">
    <location>
        <begin position="18"/>
        <end position="45"/>
    </location>
</feature>
<comment type="caution">
    <text evidence="4">The sequence shown here is derived from an EMBL/GenBank/DDBJ whole genome shotgun (WGS) entry which is preliminary data.</text>
</comment>
<sequence length="121" mass="13720">MLIAFYTLTTSLLTFFNQSPSPPPSPSSPSSLASPCTPSSSSSTHISILSTLTPTHTPSPSTIPKSWPWLIHTSDIYLAHAHNHPYFNALLLTGMFGYYLVYWRYHQMWVRRRLRAGRRLV</sequence>
<evidence type="ECO:0000313" key="4">
    <source>
        <dbReference type="EMBL" id="KAF8883194.1"/>
    </source>
</evidence>
<evidence type="ECO:0000256" key="1">
    <source>
        <dbReference type="SAM" id="MobiDB-lite"/>
    </source>
</evidence>
<feature type="chain" id="PRO_5040181552" evidence="3">
    <location>
        <begin position="17"/>
        <end position="121"/>
    </location>
</feature>
<feature type="compositionally biased region" description="Low complexity" evidence="1">
    <location>
        <begin position="28"/>
        <end position="45"/>
    </location>
</feature>
<feature type="transmembrane region" description="Helical" evidence="2">
    <location>
        <begin position="86"/>
        <end position="105"/>
    </location>
</feature>
<reference evidence="4" key="1">
    <citation type="submission" date="2020-11" db="EMBL/GenBank/DDBJ databases">
        <authorList>
            <consortium name="DOE Joint Genome Institute"/>
            <person name="Ahrendt S."/>
            <person name="Riley R."/>
            <person name="Andreopoulos W."/>
            <person name="LaButti K."/>
            <person name="Pangilinan J."/>
            <person name="Ruiz-duenas F.J."/>
            <person name="Barrasa J.M."/>
            <person name="Sanchez-Garcia M."/>
            <person name="Camarero S."/>
            <person name="Miyauchi S."/>
            <person name="Serrano A."/>
            <person name="Linde D."/>
            <person name="Babiker R."/>
            <person name="Drula E."/>
            <person name="Ayuso-Fernandez I."/>
            <person name="Pacheco R."/>
            <person name="Padilla G."/>
            <person name="Ferreira P."/>
            <person name="Barriuso J."/>
            <person name="Kellner H."/>
            <person name="Castanera R."/>
            <person name="Alfaro M."/>
            <person name="Ramirez L."/>
            <person name="Pisabarro A.G."/>
            <person name="Kuo A."/>
            <person name="Tritt A."/>
            <person name="Lipzen A."/>
            <person name="He G."/>
            <person name="Yan M."/>
            <person name="Ng V."/>
            <person name="Cullen D."/>
            <person name="Martin F."/>
            <person name="Rosso M.-N."/>
            <person name="Henrissat B."/>
            <person name="Hibbett D."/>
            <person name="Martinez A.T."/>
            <person name="Grigoriev I.V."/>
        </authorList>
    </citation>
    <scope>NUCLEOTIDE SEQUENCE</scope>
    <source>
        <strain evidence="4">AH 44721</strain>
    </source>
</reference>
<organism evidence="4 5">
    <name type="scientific">Gymnopilus junonius</name>
    <name type="common">Spectacular rustgill mushroom</name>
    <name type="synonym">Gymnopilus spectabilis subsp. junonius</name>
    <dbReference type="NCBI Taxonomy" id="109634"/>
    <lineage>
        <taxon>Eukaryota</taxon>
        <taxon>Fungi</taxon>
        <taxon>Dikarya</taxon>
        <taxon>Basidiomycota</taxon>
        <taxon>Agaricomycotina</taxon>
        <taxon>Agaricomycetes</taxon>
        <taxon>Agaricomycetidae</taxon>
        <taxon>Agaricales</taxon>
        <taxon>Agaricineae</taxon>
        <taxon>Hymenogastraceae</taxon>
        <taxon>Gymnopilus</taxon>
    </lineage>
</organism>
<evidence type="ECO:0000256" key="2">
    <source>
        <dbReference type="SAM" id="Phobius"/>
    </source>
</evidence>
<keyword evidence="5" id="KW-1185">Reference proteome</keyword>
<dbReference type="AlphaFoldDB" id="A0A9P5NH45"/>
<protein>
    <submittedName>
        <fullName evidence="4">Uncharacterized protein</fullName>
    </submittedName>
</protein>
<name>A0A9P5NH45_GYMJU</name>
<dbReference type="Proteomes" id="UP000724874">
    <property type="component" value="Unassembled WGS sequence"/>
</dbReference>
<dbReference type="EMBL" id="JADNYJ010000117">
    <property type="protein sequence ID" value="KAF8883194.1"/>
    <property type="molecule type" value="Genomic_DNA"/>
</dbReference>
<keyword evidence="2" id="KW-0472">Membrane</keyword>
<proteinExistence type="predicted"/>
<keyword evidence="3" id="KW-0732">Signal</keyword>
<evidence type="ECO:0000256" key="3">
    <source>
        <dbReference type="SAM" id="SignalP"/>
    </source>
</evidence>
<keyword evidence="2" id="KW-0812">Transmembrane</keyword>
<gene>
    <name evidence="4" type="ORF">CPB84DRAFT_1851040</name>
</gene>
<keyword evidence="2" id="KW-1133">Transmembrane helix</keyword>
<accession>A0A9P5NH45</accession>
<evidence type="ECO:0000313" key="5">
    <source>
        <dbReference type="Proteomes" id="UP000724874"/>
    </source>
</evidence>